<evidence type="ECO:0000313" key="2">
    <source>
        <dbReference type="Proteomes" id="UP001557470"/>
    </source>
</evidence>
<gene>
    <name evidence="1" type="ORF">UPYG_G00072530</name>
</gene>
<keyword evidence="2" id="KW-1185">Reference proteome</keyword>
<protein>
    <submittedName>
        <fullName evidence="1">Uncharacterized protein</fullName>
    </submittedName>
</protein>
<dbReference type="AlphaFoldDB" id="A0ABD0Y1E1"/>
<comment type="caution">
    <text evidence="1">The sequence shown here is derived from an EMBL/GenBank/DDBJ whole genome shotgun (WGS) entry which is preliminary data.</text>
</comment>
<sequence>MELMDSPMDGECLPLHSHETGLSRTELCANEEHGVFLSFPILGQHSPNASLQGVHLGVVCQSPGSAALAPWSGNSSGGETSRTFRRKSWFSSF</sequence>
<name>A0ABD0Y1E1_UMBPY</name>
<organism evidence="1 2">
    <name type="scientific">Umbra pygmaea</name>
    <name type="common">Eastern mudminnow</name>
    <dbReference type="NCBI Taxonomy" id="75934"/>
    <lineage>
        <taxon>Eukaryota</taxon>
        <taxon>Metazoa</taxon>
        <taxon>Chordata</taxon>
        <taxon>Craniata</taxon>
        <taxon>Vertebrata</taxon>
        <taxon>Euteleostomi</taxon>
        <taxon>Actinopterygii</taxon>
        <taxon>Neopterygii</taxon>
        <taxon>Teleostei</taxon>
        <taxon>Protacanthopterygii</taxon>
        <taxon>Esociformes</taxon>
        <taxon>Umbridae</taxon>
        <taxon>Umbra</taxon>
    </lineage>
</organism>
<reference evidence="1 2" key="1">
    <citation type="submission" date="2024-06" db="EMBL/GenBank/DDBJ databases">
        <authorList>
            <person name="Pan Q."/>
            <person name="Wen M."/>
            <person name="Jouanno E."/>
            <person name="Zahm M."/>
            <person name="Klopp C."/>
            <person name="Cabau C."/>
            <person name="Louis A."/>
            <person name="Berthelot C."/>
            <person name="Parey E."/>
            <person name="Roest Crollius H."/>
            <person name="Montfort J."/>
            <person name="Robinson-Rechavi M."/>
            <person name="Bouchez O."/>
            <person name="Lampietro C."/>
            <person name="Lopez Roques C."/>
            <person name="Donnadieu C."/>
            <person name="Postlethwait J."/>
            <person name="Bobe J."/>
            <person name="Verreycken H."/>
            <person name="Guiguen Y."/>
        </authorList>
    </citation>
    <scope>NUCLEOTIDE SEQUENCE [LARGE SCALE GENOMIC DNA]</scope>
    <source>
        <strain evidence="1">Up_M1</strain>
        <tissue evidence="1">Testis</tissue>
    </source>
</reference>
<proteinExistence type="predicted"/>
<evidence type="ECO:0000313" key="1">
    <source>
        <dbReference type="EMBL" id="KAL1006447.1"/>
    </source>
</evidence>
<dbReference type="EMBL" id="JAGEUA010000002">
    <property type="protein sequence ID" value="KAL1006447.1"/>
    <property type="molecule type" value="Genomic_DNA"/>
</dbReference>
<accession>A0ABD0Y1E1</accession>
<dbReference type="Proteomes" id="UP001557470">
    <property type="component" value="Unassembled WGS sequence"/>
</dbReference>